<evidence type="ECO:0000313" key="3">
    <source>
        <dbReference type="EMBL" id="KAL0082758.1"/>
    </source>
</evidence>
<feature type="compositionally biased region" description="Basic and acidic residues" evidence="1">
    <location>
        <begin position="634"/>
        <end position="643"/>
    </location>
</feature>
<dbReference type="Gene3D" id="1.20.58.120">
    <property type="entry name" value="BAG domain"/>
    <property type="match status" value="1"/>
</dbReference>
<dbReference type="Proteomes" id="UP001448207">
    <property type="component" value="Unassembled WGS sequence"/>
</dbReference>
<feature type="domain" description="BAG" evidence="2">
    <location>
        <begin position="777"/>
        <end position="816"/>
    </location>
</feature>
<feature type="compositionally biased region" description="Acidic residues" evidence="1">
    <location>
        <begin position="644"/>
        <end position="692"/>
    </location>
</feature>
<evidence type="ECO:0000259" key="2">
    <source>
        <dbReference type="PROSITE" id="PS51035"/>
    </source>
</evidence>
<dbReference type="InterPro" id="IPR036533">
    <property type="entry name" value="BAG_dom_sf"/>
</dbReference>
<accession>A0ABR3AVY3</accession>
<feature type="compositionally biased region" description="Basic and acidic residues" evidence="1">
    <location>
        <begin position="505"/>
        <end position="517"/>
    </location>
</feature>
<evidence type="ECO:0000256" key="1">
    <source>
        <dbReference type="SAM" id="MobiDB-lite"/>
    </source>
</evidence>
<dbReference type="PROSITE" id="PS51035">
    <property type="entry name" value="BAG"/>
    <property type="match status" value="1"/>
</dbReference>
<comment type="caution">
    <text evidence="3">The sequence shown here is derived from an EMBL/GenBank/DDBJ whole genome shotgun (WGS) entry which is preliminary data.</text>
</comment>
<dbReference type="EMBL" id="JBCLYO010000015">
    <property type="protein sequence ID" value="KAL0082758.1"/>
    <property type="molecule type" value="Genomic_DNA"/>
</dbReference>
<protein>
    <recommendedName>
        <fullName evidence="2">BAG domain-containing protein</fullName>
    </recommendedName>
</protein>
<feature type="compositionally biased region" description="Basic and acidic residues" evidence="1">
    <location>
        <begin position="262"/>
        <end position="280"/>
    </location>
</feature>
<feature type="compositionally biased region" description="Basic and acidic residues" evidence="1">
    <location>
        <begin position="589"/>
        <end position="610"/>
    </location>
</feature>
<dbReference type="InterPro" id="IPR003103">
    <property type="entry name" value="BAG_domain"/>
</dbReference>
<organism evidence="3 4">
    <name type="scientific">Phycomyces blakesleeanus</name>
    <dbReference type="NCBI Taxonomy" id="4837"/>
    <lineage>
        <taxon>Eukaryota</taxon>
        <taxon>Fungi</taxon>
        <taxon>Fungi incertae sedis</taxon>
        <taxon>Mucoromycota</taxon>
        <taxon>Mucoromycotina</taxon>
        <taxon>Mucoromycetes</taxon>
        <taxon>Mucorales</taxon>
        <taxon>Phycomycetaceae</taxon>
        <taxon>Phycomyces</taxon>
    </lineage>
</organism>
<feature type="compositionally biased region" description="Basic and acidic residues" evidence="1">
    <location>
        <begin position="466"/>
        <end position="497"/>
    </location>
</feature>
<feature type="region of interest" description="Disordered" evidence="1">
    <location>
        <begin position="246"/>
        <end position="361"/>
    </location>
</feature>
<feature type="compositionally biased region" description="Polar residues" evidence="1">
    <location>
        <begin position="322"/>
        <end position="334"/>
    </location>
</feature>
<feature type="region of interest" description="Disordered" evidence="1">
    <location>
        <begin position="182"/>
        <end position="219"/>
    </location>
</feature>
<reference evidence="3 4" key="1">
    <citation type="submission" date="2024-04" db="EMBL/GenBank/DDBJ databases">
        <title>Symmetric and asymmetric DNA N6-adenine methylation regulates different biological responses in Mucorales.</title>
        <authorList>
            <consortium name="Lawrence Berkeley National Laboratory"/>
            <person name="Lax C."/>
            <person name="Mondo S.J."/>
            <person name="Osorio-Concepcion M."/>
            <person name="Muszewska A."/>
            <person name="Corrochano-Luque M."/>
            <person name="Gutierrez G."/>
            <person name="Riley R."/>
            <person name="Lipzen A."/>
            <person name="Guo J."/>
            <person name="Hundley H."/>
            <person name="Amirebrahimi M."/>
            <person name="Ng V."/>
            <person name="Lorenzo-Gutierrez D."/>
            <person name="Binder U."/>
            <person name="Yang J."/>
            <person name="Song Y."/>
            <person name="Canovas D."/>
            <person name="Navarro E."/>
            <person name="Freitag M."/>
            <person name="Gabaldon T."/>
            <person name="Grigoriev I.V."/>
            <person name="Corrochano L.M."/>
            <person name="Nicolas F.E."/>
            <person name="Garre V."/>
        </authorList>
    </citation>
    <scope>NUCLEOTIDE SEQUENCE [LARGE SCALE GENOMIC DNA]</scope>
    <source>
        <strain evidence="3 4">L51</strain>
    </source>
</reference>
<evidence type="ECO:0000313" key="4">
    <source>
        <dbReference type="Proteomes" id="UP001448207"/>
    </source>
</evidence>
<feature type="compositionally biased region" description="Acidic residues" evidence="1">
    <location>
        <begin position="198"/>
        <end position="215"/>
    </location>
</feature>
<sequence>MFYDESSLQPRLLITPGLNNLQRTLTLDDYLQLQELLHHEQARRPEVHVIRTLRPLELQAIQERRRIEQAINHLKLLQEHYRRQRFLQIERYLQNYKRQALLRQRQEEEAVYRQYLAAALEQRQCRSILENFKAVRRQYERPENVARPNQMADRQQEPHIAVYNRPSSPVQEMSARPVQKIITVPLQERPTSPASSYGEEDEDDDDDYNDEEEGGNSDFKDFHAEQLSNLLKVVFGQKDISSIPEPAKIYHETPQDMQNVWKDMHSQRDLSREERAKPAEDEYEEDDDEDEGEEEYDDYDDDATIQASPSQLLDEKSPLASFLNTKQDQPQSMETDSKEADIKKDRRSEGSKTPPIEPHVLTLKDLINHLVAESEPIYQQARQSNNEDNANHKETPLYTKDLKSTAQMPHVGEETSAKAPSQKQNESPKDPMHSFEKPVKNQNDNGSFEKSTARTTADNNNNNKKSATETARKEPTKESAKEPVKEPVKESTKESAKESFTASAKGKERAIPEETAPKKKNQGFTTLIDEFTHPPINPGIHLSPETANARKFWKEKENALESESNPEAAYKKPVQNKPTNRVPSTGDHTPMDEDPKKQASLKNQEKPPKEDDLEDILEDMLMMEPEAEDEDKSEAEAKAKAKDVEDEGEDAIEDEDEDEDEEMDEDEDEDEDEDDDAIGQDDTMVEPVEESDSFLTSDPTEIEFTHADDPETKARKLHQLREIQARLDKLQQEQEIPVLASNLTFQKAERGVNKDAIILTANTPDNRAFLSYEDAIMRTLLELDTIESNGDEMIKCERRGMVKRAEALLEKIDQHRAEEWRKSRKTEKTKLSKSKKKKQHRKHKHH</sequence>
<feature type="compositionally biased region" description="Basic residues" evidence="1">
    <location>
        <begin position="831"/>
        <end position="846"/>
    </location>
</feature>
<feature type="compositionally biased region" description="Basic and acidic residues" evidence="1">
    <location>
        <begin position="813"/>
        <end position="830"/>
    </location>
</feature>
<feature type="compositionally biased region" description="Polar residues" evidence="1">
    <location>
        <begin position="576"/>
        <end position="587"/>
    </location>
</feature>
<feature type="region of interest" description="Disordered" evidence="1">
    <location>
        <begin position="813"/>
        <end position="846"/>
    </location>
</feature>
<dbReference type="SUPFAM" id="SSF63491">
    <property type="entry name" value="BAG domain"/>
    <property type="match status" value="1"/>
</dbReference>
<feature type="compositionally biased region" description="Basic and acidic residues" evidence="1">
    <location>
        <begin position="335"/>
        <end position="350"/>
    </location>
</feature>
<dbReference type="Pfam" id="PF02179">
    <property type="entry name" value="BAG"/>
    <property type="match status" value="1"/>
</dbReference>
<feature type="compositionally biased region" description="Basic and acidic residues" evidence="1">
    <location>
        <begin position="389"/>
        <end position="403"/>
    </location>
</feature>
<name>A0ABR3AVY3_PHYBL</name>
<feature type="compositionally biased region" description="Low complexity" evidence="1">
    <location>
        <begin position="453"/>
        <end position="465"/>
    </location>
</feature>
<keyword evidence="4" id="KW-1185">Reference proteome</keyword>
<feature type="compositionally biased region" description="Polar residues" evidence="1">
    <location>
        <begin position="440"/>
        <end position="450"/>
    </location>
</feature>
<gene>
    <name evidence="3" type="ORF">J3Q64DRAFT_1172843</name>
</gene>
<feature type="compositionally biased region" description="Basic and acidic residues" evidence="1">
    <location>
        <begin position="426"/>
        <end position="439"/>
    </location>
</feature>
<proteinExistence type="predicted"/>
<feature type="region of interest" description="Disordered" evidence="1">
    <location>
        <begin position="374"/>
        <end position="698"/>
    </location>
</feature>
<feature type="compositionally biased region" description="Acidic residues" evidence="1">
    <location>
        <begin position="281"/>
        <end position="303"/>
    </location>
</feature>